<comment type="caution">
    <text evidence="1">The sequence shown here is derived from an EMBL/GenBank/DDBJ whole genome shotgun (WGS) entry which is preliminary data.</text>
</comment>
<evidence type="ECO:0000313" key="1">
    <source>
        <dbReference type="EMBL" id="KAI3351796.1"/>
    </source>
</evidence>
<protein>
    <submittedName>
        <fullName evidence="1">Uncharacterized protein</fullName>
    </submittedName>
</protein>
<evidence type="ECO:0000313" key="2">
    <source>
        <dbReference type="Proteomes" id="UP000831701"/>
    </source>
</evidence>
<reference evidence="1" key="1">
    <citation type="submission" date="2022-04" db="EMBL/GenBank/DDBJ databases">
        <title>Jade perch genome.</title>
        <authorList>
            <person name="Chao B."/>
        </authorList>
    </citation>
    <scope>NUCLEOTIDE SEQUENCE</scope>
    <source>
        <strain evidence="1">CB-2022</strain>
    </source>
</reference>
<sequence>MSGIFKVFLLLAVMVCISKAQHTDAGQQCLCRTVRRAIASRSAVKEIQVYPATNFCNKVEIVVTNNSGLRYCLNPELDNVKRLIASILVSIFTDINPSLFF</sequence>
<gene>
    <name evidence="1" type="ORF">L3Q82_020628</name>
</gene>
<dbReference type="EMBL" id="CM041554">
    <property type="protein sequence ID" value="KAI3351796.1"/>
    <property type="molecule type" value="Genomic_DNA"/>
</dbReference>
<accession>A0ACB8V8E2</accession>
<dbReference type="Proteomes" id="UP000831701">
    <property type="component" value="Chromosome 24"/>
</dbReference>
<name>A0ACB8V8E2_9TELE</name>
<keyword evidence="2" id="KW-1185">Reference proteome</keyword>
<proteinExistence type="predicted"/>
<organism evidence="1 2">
    <name type="scientific">Scortum barcoo</name>
    <name type="common">barcoo grunter</name>
    <dbReference type="NCBI Taxonomy" id="214431"/>
    <lineage>
        <taxon>Eukaryota</taxon>
        <taxon>Metazoa</taxon>
        <taxon>Chordata</taxon>
        <taxon>Craniata</taxon>
        <taxon>Vertebrata</taxon>
        <taxon>Euteleostomi</taxon>
        <taxon>Actinopterygii</taxon>
        <taxon>Neopterygii</taxon>
        <taxon>Teleostei</taxon>
        <taxon>Neoteleostei</taxon>
        <taxon>Acanthomorphata</taxon>
        <taxon>Eupercaria</taxon>
        <taxon>Centrarchiformes</taxon>
        <taxon>Terapontoidei</taxon>
        <taxon>Terapontidae</taxon>
        <taxon>Scortum</taxon>
    </lineage>
</organism>